<proteinExistence type="predicted"/>
<keyword evidence="2" id="KW-1185">Reference proteome</keyword>
<evidence type="ECO:0000313" key="1">
    <source>
        <dbReference type="EMBL" id="KAF2196020.1"/>
    </source>
</evidence>
<gene>
    <name evidence="1" type="ORF">GQ43DRAFT_445489</name>
</gene>
<comment type="caution">
    <text evidence="1">The sequence shown here is derived from an EMBL/GenBank/DDBJ whole genome shotgun (WGS) entry which is preliminary data.</text>
</comment>
<name>A0A9P4JBC8_9PLEO</name>
<dbReference type="Proteomes" id="UP000799536">
    <property type="component" value="Unassembled WGS sequence"/>
</dbReference>
<reference evidence="1" key="1">
    <citation type="journal article" date="2020" name="Stud. Mycol.">
        <title>101 Dothideomycetes genomes: a test case for predicting lifestyles and emergence of pathogens.</title>
        <authorList>
            <person name="Haridas S."/>
            <person name="Albert R."/>
            <person name="Binder M."/>
            <person name="Bloem J."/>
            <person name="Labutti K."/>
            <person name="Salamov A."/>
            <person name="Andreopoulos B."/>
            <person name="Baker S."/>
            <person name="Barry K."/>
            <person name="Bills G."/>
            <person name="Bluhm B."/>
            <person name="Cannon C."/>
            <person name="Castanera R."/>
            <person name="Culley D."/>
            <person name="Daum C."/>
            <person name="Ezra D."/>
            <person name="Gonzalez J."/>
            <person name="Henrissat B."/>
            <person name="Kuo A."/>
            <person name="Liang C."/>
            <person name="Lipzen A."/>
            <person name="Lutzoni F."/>
            <person name="Magnuson J."/>
            <person name="Mondo S."/>
            <person name="Nolan M."/>
            <person name="Ohm R."/>
            <person name="Pangilinan J."/>
            <person name="Park H.-J."/>
            <person name="Ramirez L."/>
            <person name="Alfaro M."/>
            <person name="Sun H."/>
            <person name="Tritt A."/>
            <person name="Yoshinaga Y."/>
            <person name="Zwiers L.-H."/>
            <person name="Turgeon B."/>
            <person name="Goodwin S."/>
            <person name="Spatafora J."/>
            <person name="Crous P."/>
            <person name="Grigoriev I."/>
        </authorList>
    </citation>
    <scope>NUCLEOTIDE SEQUENCE</scope>
    <source>
        <strain evidence="1">ATCC 74209</strain>
    </source>
</reference>
<dbReference type="EMBL" id="ML994518">
    <property type="protein sequence ID" value="KAF2196020.1"/>
    <property type="molecule type" value="Genomic_DNA"/>
</dbReference>
<dbReference type="AlphaFoldDB" id="A0A9P4JBC8"/>
<organism evidence="1 2">
    <name type="scientific">Delitschia confertaspora ATCC 74209</name>
    <dbReference type="NCBI Taxonomy" id="1513339"/>
    <lineage>
        <taxon>Eukaryota</taxon>
        <taxon>Fungi</taxon>
        <taxon>Dikarya</taxon>
        <taxon>Ascomycota</taxon>
        <taxon>Pezizomycotina</taxon>
        <taxon>Dothideomycetes</taxon>
        <taxon>Pleosporomycetidae</taxon>
        <taxon>Pleosporales</taxon>
        <taxon>Delitschiaceae</taxon>
        <taxon>Delitschia</taxon>
    </lineage>
</organism>
<protein>
    <submittedName>
        <fullName evidence="1">Uncharacterized protein</fullName>
    </submittedName>
</protein>
<sequence>MRDPDECRRLLLHGNTMQLTNTIGFWTADGFMRVFSTVDRKTGSRMRVLCRNLDQSLVVGSVSDTLEHCQICLSFKPLFQAHSVFHGLVVRLWQPFEFRDLLEWKSHFSGHPYSMSLRFDGFFSQAARSMLLRGQDLSLLTLSYVVETSQKYTMCNE</sequence>
<evidence type="ECO:0000313" key="2">
    <source>
        <dbReference type="Proteomes" id="UP000799536"/>
    </source>
</evidence>
<accession>A0A9P4JBC8</accession>